<dbReference type="Gene3D" id="2.40.50.230">
    <property type="entry name" value="Gp5 N-terminal domain"/>
    <property type="match status" value="1"/>
</dbReference>
<keyword evidence="4" id="KW-1185">Reference proteome</keyword>
<dbReference type="Gene3D" id="2.30.110.50">
    <property type="match status" value="1"/>
</dbReference>
<evidence type="ECO:0000259" key="2">
    <source>
        <dbReference type="Pfam" id="PF04717"/>
    </source>
</evidence>
<organism evidence="3 4">
    <name type="scientific">Caballeronia arvi</name>
    <dbReference type="NCBI Taxonomy" id="1777135"/>
    <lineage>
        <taxon>Bacteria</taxon>
        <taxon>Pseudomonadati</taxon>
        <taxon>Pseudomonadota</taxon>
        <taxon>Betaproteobacteria</taxon>
        <taxon>Burkholderiales</taxon>
        <taxon>Burkholderiaceae</taxon>
        <taxon>Caballeronia</taxon>
    </lineage>
</organism>
<dbReference type="EMBL" id="FCOM02000010">
    <property type="protein sequence ID" value="SAL60527.1"/>
    <property type="molecule type" value="Genomic_DNA"/>
</dbReference>
<gene>
    <name evidence="3" type="ORF">AWB74_03009</name>
</gene>
<dbReference type="SUPFAM" id="SSF69279">
    <property type="entry name" value="Phage tail proteins"/>
    <property type="match status" value="2"/>
</dbReference>
<dbReference type="NCBIfam" id="TIGR03361">
    <property type="entry name" value="VI_Rhs_Vgr"/>
    <property type="match status" value="1"/>
</dbReference>
<comment type="similarity">
    <text evidence="1">Belongs to the VgrG protein family.</text>
</comment>
<dbReference type="SUPFAM" id="SSF69255">
    <property type="entry name" value="gp5 N-terminal domain-like"/>
    <property type="match status" value="1"/>
</dbReference>
<sequence>MNSLADRILANKRFDFTSEAFGADKFAVVEMEGFESISQPFRFVLTLVSDDASIDFDTMLSHRASFTIYGPEGGIRAPYHGILAEFEQLHRADGYVFYRAVLVPRLWRLSLFRISEVYLDERPITDTVRAVLENGRLNSADYEFRLTGAYRPRTFVCQYQETYLDFVSRWLEKEGVYYYFDHSTGVDKLVVIDDKIMHDAASLPVAYRPDDSLDTGLAADSVRNFVCRQKPLPHEVVLQDYNYRKAAVQLKARATVSDSGIGEVMLYGENFRDQQEGDRYAKLRAQELVCGGKAYSGEGTALGLRSGYFFTLAQHYRDDFNGRYLVTEVHHEGSQAGALLNGVSSPYSDGARGGEIVYRNSFRAIPAATQFRPERVTAKPRVAGTMNATIDSEGDGQYAELDEYGQYKVQLPFDKTDKNANKSSARLRMATPYAGTDHGMHFPLHKDAEVLLSFIDGDPDQPVIVGSLANSENANIVTQANAHANEIKTAGGNHLYLGDSAGKEAIWLHSPFHNSSIGIGSTNPQGGGSLWSSTAGSSESITVGASNKYSAGPSTTVSLGAGFTASAAVNTTFSMAASTSFAWTSDVSWKKGQSISLHDGDSLSLKEQNKLKGTDSVTISGGQDPAAKVAFDAAKKKIQLATAFNVAANLATAAAAAGMLGKADDDNGGAGKIGPWVSDGYKTMFPMVAGGMVGGVIAHGLLYSGAKAFAAADAAATYTSEIKADSTGINLSVKVAAPAPAPVNNVQITPLLVEVNAPTINVNGASLVAVKTDAAVTVEALTVEIEGETSVDISGAAVSIGSDGATLTTAPDTMQMKSASIELSTTNMLALISSSDLVLDGMGIQLTAENKVEVTAVQVNVDAPTIAISGEVIRLG</sequence>
<dbReference type="InterPro" id="IPR017847">
    <property type="entry name" value="T6SS_RhsGE_Vgr_subset"/>
</dbReference>
<dbReference type="NCBIfam" id="TIGR01646">
    <property type="entry name" value="vgr_GE"/>
    <property type="match status" value="1"/>
</dbReference>
<dbReference type="Pfam" id="PF05954">
    <property type="entry name" value="Phage_GPD"/>
    <property type="match status" value="1"/>
</dbReference>
<dbReference type="Proteomes" id="UP000055019">
    <property type="component" value="Unassembled WGS sequence"/>
</dbReference>
<reference evidence="3" key="1">
    <citation type="submission" date="2016-01" db="EMBL/GenBank/DDBJ databases">
        <authorList>
            <person name="Peeters C."/>
        </authorList>
    </citation>
    <scope>NUCLEOTIDE SEQUENCE [LARGE SCALE GENOMIC DNA]</scope>
    <source>
        <strain evidence="3">LMG 29317</strain>
    </source>
</reference>
<dbReference type="OrthoDB" id="8590234at2"/>
<evidence type="ECO:0000313" key="3">
    <source>
        <dbReference type="EMBL" id="SAL60527.1"/>
    </source>
</evidence>
<dbReference type="SUPFAM" id="SSF69349">
    <property type="entry name" value="Phage fibre proteins"/>
    <property type="match status" value="1"/>
</dbReference>
<accession>A0A158IVA8</accession>
<dbReference type="Pfam" id="PF04717">
    <property type="entry name" value="Phage_base_V"/>
    <property type="match status" value="1"/>
</dbReference>
<protein>
    <submittedName>
        <fullName evidence="3">VgrG-5</fullName>
    </submittedName>
</protein>
<dbReference type="InterPro" id="IPR006533">
    <property type="entry name" value="T6SS_Vgr_RhsGE"/>
</dbReference>
<evidence type="ECO:0000313" key="4">
    <source>
        <dbReference type="Proteomes" id="UP000055019"/>
    </source>
</evidence>
<dbReference type="Gene3D" id="3.55.50.10">
    <property type="entry name" value="Baseplate protein-like domains"/>
    <property type="match status" value="1"/>
</dbReference>
<dbReference type="RefSeq" id="WP_061147514.1">
    <property type="nucleotide sequence ID" value="NZ_FCOM02000010.1"/>
</dbReference>
<feature type="domain" description="Gp5/Type VI secretion system Vgr protein OB-fold" evidence="2">
    <location>
        <begin position="403"/>
        <end position="468"/>
    </location>
</feature>
<name>A0A158IVA8_9BURK</name>
<dbReference type="InterPro" id="IPR037026">
    <property type="entry name" value="Vgr_OB-fold_dom_sf"/>
</dbReference>
<evidence type="ECO:0000256" key="1">
    <source>
        <dbReference type="ARBA" id="ARBA00005558"/>
    </source>
</evidence>
<comment type="caution">
    <text evidence="3">The sequence shown here is derived from an EMBL/GenBank/DDBJ whole genome shotgun (WGS) entry which is preliminary data.</text>
</comment>
<proteinExistence type="inferred from homology"/>
<dbReference type="InterPro" id="IPR006531">
    <property type="entry name" value="Gp5/Vgr_OB"/>
</dbReference>
<dbReference type="Gene3D" id="4.10.220.110">
    <property type="match status" value="1"/>
</dbReference>
<dbReference type="AlphaFoldDB" id="A0A158IVA8"/>